<keyword evidence="3" id="KW-1185">Reference proteome</keyword>
<gene>
    <name evidence="2" type="ORF">M231_06614</name>
</gene>
<dbReference type="EMBL" id="SDIL01000108">
    <property type="protein sequence ID" value="RXK36123.1"/>
    <property type="molecule type" value="Genomic_DNA"/>
</dbReference>
<dbReference type="InParanoid" id="A0A4Q1BG88"/>
<dbReference type="Proteomes" id="UP000289152">
    <property type="component" value="Unassembled WGS sequence"/>
</dbReference>
<dbReference type="AlphaFoldDB" id="A0A4Q1BG88"/>
<accession>A0A4Q1BG88</accession>
<feature type="region of interest" description="Disordered" evidence="1">
    <location>
        <begin position="125"/>
        <end position="161"/>
    </location>
</feature>
<proteinExistence type="predicted"/>
<sequence length="181" mass="20090">MSQSTFTQYKISATASARIENDTAKLEAAWSLAPTAETTDPSQAHKPDQLDEIRESMKDLATFASQHSQSLLENNSKDKETFETKKYHFLNGVEADLNRTFQDSEYQGVSTAWSVDDLSLLARGKGKEADTEYFESEKTFPPPSGPSYAPDSQEAEQEAFRAEQAALAEQMLADAEPDYSD</sequence>
<protein>
    <submittedName>
        <fullName evidence="2">Uncharacterized protein</fullName>
    </submittedName>
</protein>
<organism evidence="2 3">
    <name type="scientific">Tremella mesenterica</name>
    <name type="common">Jelly fungus</name>
    <dbReference type="NCBI Taxonomy" id="5217"/>
    <lineage>
        <taxon>Eukaryota</taxon>
        <taxon>Fungi</taxon>
        <taxon>Dikarya</taxon>
        <taxon>Basidiomycota</taxon>
        <taxon>Agaricomycotina</taxon>
        <taxon>Tremellomycetes</taxon>
        <taxon>Tremellales</taxon>
        <taxon>Tremellaceae</taxon>
        <taxon>Tremella</taxon>
    </lineage>
</organism>
<comment type="caution">
    <text evidence="2">The sequence shown here is derived from an EMBL/GenBank/DDBJ whole genome shotgun (WGS) entry which is preliminary data.</text>
</comment>
<evidence type="ECO:0000313" key="3">
    <source>
        <dbReference type="Proteomes" id="UP000289152"/>
    </source>
</evidence>
<reference evidence="2 3" key="1">
    <citation type="submission" date="2016-06" db="EMBL/GenBank/DDBJ databases">
        <title>Evolution of pathogenesis and genome organization in the Tremellales.</title>
        <authorList>
            <person name="Cuomo C."/>
            <person name="Litvintseva A."/>
            <person name="Heitman J."/>
            <person name="Chen Y."/>
            <person name="Sun S."/>
            <person name="Springer D."/>
            <person name="Dromer F."/>
            <person name="Young S."/>
            <person name="Zeng Q."/>
            <person name="Chapman S."/>
            <person name="Gujja S."/>
            <person name="Saif S."/>
            <person name="Birren B."/>
        </authorList>
    </citation>
    <scope>NUCLEOTIDE SEQUENCE [LARGE SCALE GENOMIC DNA]</scope>
    <source>
        <strain evidence="2 3">ATCC 28783</strain>
    </source>
</reference>
<evidence type="ECO:0000313" key="2">
    <source>
        <dbReference type="EMBL" id="RXK36123.1"/>
    </source>
</evidence>
<feature type="compositionally biased region" description="Basic and acidic residues" evidence="1">
    <location>
        <begin position="125"/>
        <end position="138"/>
    </location>
</feature>
<evidence type="ECO:0000256" key="1">
    <source>
        <dbReference type="SAM" id="MobiDB-lite"/>
    </source>
</evidence>
<name>A0A4Q1BG88_TREME</name>
<dbReference type="VEuPathDB" id="FungiDB:TREMEDRAFT_58590"/>